<feature type="domain" description="Polymerase nucleotidyl transferase" evidence="1">
    <location>
        <begin position="2"/>
        <end position="38"/>
    </location>
</feature>
<dbReference type="AlphaFoldDB" id="A0A5N1IRI2"/>
<dbReference type="CDD" id="cd05403">
    <property type="entry name" value="NT_KNTase_like"/>
    <property type="match status" value="1"/>
</dbReference>
<sequence>MEIYAFGSVVRGEIDEFSDVDLLILKEKGEIVKNIDKEQFSIYSYNRITELWNEGNPFSWHLFVESKCIFSTNETPFLQSIGKPNKYNNVKHDLDKFYNLFKTSRTSMLEENYSIDFDLSMIFLSIRNFASCFALGHLNKFVFSRDSALNIGSYSIEIKDQVYNQLKHSRLLATRGIGKQIPKDELKIIINELPKIEQWFWKLLNLSK</sequence>
<dbReference type="InterPro" id="IPR002934">
    <property type="entry name" value="Polymerase_NTP_transf_dom"/>
</dbReference>
<protein>
    <submittedName>
        <fullName evidence="2">Nucleotidyltransferase domain-containing protein</fullName>
    </submittedName>
</protein>
<evidence type="ECO:0000313" key="3">
    <source>
        <dbReference type="Proteomes" id="UP000326570"/>
    </source>
</evidence>
<gene>
    <name evidence="2" type="ORF">F0P94_12310</name>
</gene>
<accession>A0A5N1IRI2</accession>
<dbReference type="SUPFAM" id="SSF81301">
    <property type="entry name" value="Nucleotidyltransferase"/>
    <property type="match status" value="1"/>
</dbReference>
<comment type="caution">
    <text evidence="2">The sequence shown here is derived from an EMBL/GenBank/DDBJ whole genome shotgun (WGS) entry which is preliminary data.</text>
</comment>
<dbReference type="GO" id="GO:0016779">
    <property type="term" value="F:nucleotidyltransferase activity"/>
    <property type="evidence" value="ECO:0007669"/>
    <property type="project" value="InterPro"/>
</dbReference>
<reference evidence="2 3" key="1">
    <citation type="submission" date="2019-09" db="EMBL/GenBank/DDBJ databases">
        <title>Genome sequence of Adhaeribacter sp. M2.</title>
        <authorList>
            <person name="Srinivasan S."/>
        </authorList>
    </citation>
    <scope>NUCLEOTIDE SEQUENCE [LARGE SCALE GENOMIC DNA]</scope>
    <source>
        <strain evidence="2 3">M2</strain>
    </source>
</reference>
<dbReference type="RefSeq" id="WP_150904188.1">
    <property type="nucleotide sequence ID" value="NZ_VTWT01000006.1"/>
</dbReference>
<dbReference type="InterPro" id="IPR043519">
    <property type="entry name" value="NT_sf"/>
</dbReference>
<keyword evidence="2" id="KW-0808">Transferase</keyword>
<keyword evidence="3" id="KW-1185">Reference proteome</keyword>
<dbReference type="Gene3D" id="3.30.460.10">
    <property type="entry name" value="Beta Polymerase, domain 2"/>
    <property type="match status" value="1"/>
</dbReference>
<dbReference type="Pfam" id="PF01909">
    <property type="entry name" value="NTP_transf_2"/>
    <property type="match status" value="1"/>
</dbReference>
<dbReference type="Proteomes" id="UP000326570">
    <property type="component" value="Unassembled WGS sequence"/>
</dbReference>
<dbReference type="EMBL" id="VTWT01000006">
    <property type="protein sequence ID" value="KAA9332775.1"/>
    <property type="molecule type" value="Genomic_DNA"/>
</dbReference>
<name>A0A5N1IRI2_9BACT</name>
<evidence type="ECO:0000313" key="2">
    <source>
        <dbReference type="EMBL" id="KAA9332775.1"/>
    </source>
</evidence>
<evidence type="ECO:0000259" key="1">
    <source>
        <dbReference type="Pfam" id="PF01909"/>
    </source>
</evidence>
<organism evidence="2 3">
    <name type="scientific">Adhaeribacter soli</name>
    <dbReference type="NCBI Taxonomy" id="2607655"/>
    <lineage>
        <taxon>Bacteria</taxon>
        <taxon>Pseudomonadati</taxon>
        <taxon>Bacteroidota</taxon>
        <taxon>Cytophagia</taxon>
        <taxon>Cytophagales</taxon>
        <taxon>Hymenobacteraceae</taxon>
        <taxon>Adhaeribacter</taxon>
    </lineage>
</organism>
<proteinExistence type="predicted"/>